<organism evidence="1 2">
    <name type="scientific">Lysobacter yananisis</name>
    <dbReference type="NCBI Taxonomy" id="1003114"/>
    <lineage>
        <taxon>Bacteria</taxon>
        <taxon>Pseudomonadati</taxon>
        <taxon>Pseudomonadota</taxon>
        <taxon>Gammaproteobacteria</taxon>
        <taxon>Lysobacterales</taxon>
        <taxon>Lysobacteraceae</taxon>
        <taxon>Lysobacter</taxon>
    </lineage>
</organism>
<accession>A0ABY9PDE0</accession>
<dbReference type="RefSeq" id="WP_309152797.1">
    <property type="nucleotide sequence ID" value="NZ_CP133568.1"/>
</dbReference>
<gene>
    <name evidence="1" type="ORF">RDV84_06235</name>
</gene>
<dbReference type="EMBL" id="CP133568">
    <property type="protein sequence ID" value="WMT04423.1"/>
    <property type="molecule type" value="Genomic_DNA"/>
</dbReference>
<dbReference type="Gene3D" id="2.180.10.10">
    <property type="entry name" value="RHS repeat-associated core"/>
    <property type="match status" value="1"/>
</dbReference>
<protein>
    <submittedName>
        <fullName evidence="1">RHS repeat domain-containing protein</fullName>
    </submittedName>
</protein>
<dbReference type="Pfam" id="PF05593">
    <property type="entry name" value="RHS_repeat"/>
    <property type="match status" value="1"/>
</dbReference>
<keyword evidence="2" id="KW-1185">Reference proteome</keyword>
<proteinExistence type="predicted"/>
<dbReference type="InterPro" id="IPR031325">
    <property type="entry name" value="RHS_repeat"/>
</dbReference>
<dbReference type="Proteomes" id="UP001229313">
    <property type="component" value="Chromosome"/>
</dbReference>
<sequence length="930" mass="100350">MTKSLNHPEHRAGRASSQWLRYAICVALWPTLAWGQGNKAPWEEYDKLIQGRGKVVALTADLFGDSVDLASGALSFSATDASVPGNQGGLSVAVSRSFSVGNRKGYGPNELAFADWDIELPRLTGVFAASTGWGSPCTHQGNGQPPLIQQPAFFYPHEYWQGNRMILPGRGAQDMMVANGTVPATPSTGGPYPWLTADLTFFSCLPNQKNAGGEGFLALTSDGTKYWFDWQAQLLEPTLEKTTAGGSSASGNVTYLGRRQVSLYASRVEDRFGNWVSYTYTNAATAPVRLTRIDASDGRALTLEYNAAGHIAKVNEGARSWVYEYSRPGGVSTSLSAVVLPDGSRWTLDMAALANATILYEQSTRPEDLVRSCGDPGIVVGPGDLSATLTHPAGARGVFTVGVQRMGRSNVPMVCSNYSTPNNNPNDDVAYYALAYDGFALKKKQLSGPGVTAAEWNYAYGAQISFAPGTGPVCTSGDCGQPRCTSDSCAGTSTTIMQGPESSWTRYTFGNSYRYNEGKLLKIERGSSASAIARTETFRYAWALPGQQFAAPLGSTQQPRGDGFSSEYRRPEIGRTVSQDGVNFDRQVATVDAFARPTQTTRSSSLGFSRTDLNEYYDDTARWVLGQGKRQINQNTGLVVSQVDYHAASALPAKVYAFGRLQQELAYSPDGTVASVKDGKGQATVLSQWKRGIPQAIGYADSTGESASVDEFGLIDSTTDENGYSSGYRYDAMGRLAGITYPSGDTVAWNPMSSDFAASGAAAFGLPAGHWSQVRSEGNKRDRVFFDAYWRPVLEETYDVADRAGTLSQVVKRYDGLGRLVFQSYPLRDVADIGAALPGVRTRYDTLDRPIASEQDSELGVLTTSVEYLSGFQRRTTNPRGYATNERFQVFDEPDFGSPVLIEAPTGVSTTIARDIFGKPLELIRSGPNG</sequence>
<evidence type="ECO:0000313" key="1">
    <source>
        <dbReference type="EMBL" id="WMT04423.1"/>
    </source>
</evidence>
<evidence type="ECO:0000313" key="2">
    <source>
        <dbReference type="Proteomes" id="UP001229313"/>
    </source>
</evidence>
<reference evidence="1 2" key="1">
    <citation type="submission" date="2023-08" db="EMBL/GenBank/DDBJ databases">
        <title>The whole genome sequence of Lysobacter yananisis.</title>
        <authorList>
            <person name="Sun H."/>
        </authorList>
    </citation>
    <scope>NUCLEOTIDE SEQUENCE [LARGE SCALE GENOMIC DNA]</scope>
    <source>
        <strain evidence="1 2">SNNU513</strain>
    </source>
</reference>
<name>A0ABY9PDE0_9GAMM</name>